<accession>A0AAE0TQ93</accession>
<keyword evidence="2" id="KW-0863">Zinc-finger</keyword>
<organism evidence="6 7">
    <name type="scientific">Recurvomyces mirabilis</name>
    <dbReference type="NCBI Taxonomy" id="574656"/>
    <lineage>
        <taxon>Eukaryota</taxon>
        <taxon>Fungi</taxon>
        <taxon>Dikarya</taxon>
        <taxon>Ascomycota</taxon>
        <taxon>Pezizomycotina</taxon>
        <taxon>Dothideomycetes</taxon>
        <taxon>Dothideomycetidae</taxon>
        <taxon>Mycosphaerellales</taxon>
        <taxon>Teratosphaeriaceae</taxon>
        <taxon>Recurvomyces</taxon>
    </lineage>
</organism>
<reference evidence="6" key="1">
    <citation type="submission" date="2023-07" db="EMBL/GenBank/DDBJ databases">
        <title>Black Yeasts Isolated from many extreme environments.</title>
        <authorList>
            <person name="Coleine C."/>
            <person name="Stajich J.E."/>
            <person name="Selbmann L."/>
        </authorList>
    </citation>
    <scope>NUCLEOTIDE SEQUENCE</scope>
    <source>
        <strain evidence="6">CCFEE 5485</strain>
    </source>
</reference>
<evidence type="ECO:0000259" key="5">
    <source>
        <dbReference type="Pfam" id="PF01485"/>
    </source>
</evidence>
<feature type="domain" description="IBR" evidence="5">
    <location>
        <begin position="254"/>
        <end position="307"/>
    </location>
</feature>
<keyword evidence="4" id="KW-0862">Zinc</keyword>
<protein>
    <recommendedName>
        <fullName evidence="5">IBR domain-containing protein</fullName>
    </recommendedName>
</protein>
<keyword evidence="3" id="KW-0833">Ubl conjugation pathway</keyword>
<dbReference type="GO" id="GO:0008270">
    <property type="term" value="F:zinc ion binding"/>
    <property type="evidence" value="ECO:0007669"/>
    <property type="project" value="UniProtKB-KW"/>
</dbReference>
<dbReference type="AlphaFoldDB" id="A0AAE0TQ93"/>
<dbReference type="InterPro" id="IPR002867">
    <property type="entry name" value="IBR_dom"/>
</dbReference>
<dbReference type="Gene3D" id="3.30.40.10">
    <property type="entry name" value="Zinc/RING finger domain, C3HC4 (zinc finger)"/>
    <property type="match status" value="1"/>
</dbReference>
<evidence type="ECO:0000313" key="6">
    <source>
        <dbReference type="EMBL" id="KAK3669792.1"/>
    </source>
</evidence>
<evidence type="ECO:0000256" key="3">
    <source>
        <dbReference type="ARBA" id="ARBA00022786"/>
    </source>
</evidence>
<proteinExistence type="predicted"/>
<dbReference type="SUPFAM" id="SSF57850">
    <property type="entry name" value="RING/U-box"/>
    <property type="match status" value="1"/>
</dbReference>
<dbReference type="GO" id="GO:0004842">
    <property type="term" value="F:ubiquitin-protein transferase activity"/>
    <property type="evidence" value="ECO:0007669"/>
    <property type="project" value="InterPro"/>
</dbReference>
<dbReference type="Pfam" id="PF01485">
    <property type="entry name" value="IBR"/>
    <property type="match status" value="1"/>
</dbReference>
<comment type="caution">
    <text evidence="6">The sequence shown here is derived from an EMBL/GenBank/DDBJ whole genome shotgun (WGS) entry which is preliminary data.</text>
</comment>
<gene>
    <name evidence="6" type="ORF">LTR78_010309</name>
</gene>
<dbReference type="GO" id="GO:0016567">
    <property type="term" value="P:protein ubiquitination"/>
    <property type="evidence" value="ECO:0007669"/>
    <property type="project" value="InterPro"/>
</dbReference>
<dbReference type="EMBL" id="JAUTXT010000071">
    <property type="protein sequence ID" value="KAK3669792.1"/>
    <property type="molecule type" value="Genomic_DNA"/>
</dbReference>
<evidence type="ECO:0000256" key="2">
    <source>
        <dbReference type="ARBA" id="ARBA00022771"/>
    </source>
</evidence>
<dbReference type="InterPro" id="IPR031127">
    <property type="entry name" value="E3_UB_ligase_RBR"/>
</dbReference>
<keyword evidence="7" id="KW-1185">Reference proteome</keyword>
<evidence type="ECO:0000256" key="1">
    <source>
        <dbReference type="ARBA" id="ARBA00022723"/>
    </source>
</evidence>
<dbReference type="InterPro" id="IPR017907">
    <property type="entry name" value="Znf_RING_CS"/>
</dbReference>
<dbReference type="CDD" id="cd20335">
    <property type="entry name" value="BRcat_RBR"/>
    <property type="match status" value="1"/>
</dbReference>
<dbReference type="InterPro" id="IPR013083">
    <property type="entry name" value="Znf_RING/FYVE/PHD"/>
</dbReference>
<keyword evidence="1" id="KW-0479">Metal-binding</keyword>
<dbReference type="PROSITE" id="PS00518">
    <property type="entry name" value="ZF_RING_1"/>
    <property type="match status" value="1"/>
</dbReference>
<sequence length="473" mass="53792">MALWEGAFTDMDPITLSTIIQIQLQDSQELATKTKGKQREDTVNDGELAFQMYVEELTNIGSMLSDRKMAQSLTTAVLLDGHLIQREHELEDQVLRDRQFARSIQGDETLVNPISKPRYQEEHHEWVNDEYLPKLAPIYMREPVTPSGTTPPPLTFDSDSDGTIVESSQWAATREKKRQPKKGHCIACGEDMDFFDVARVPCDHEYCRPCIGQLFELSITDESLFPPRCDGKEIPLAQVRLWLPSDLAMRFESKYAELSTKNRTYCHDPRCNQWIDQAYVDHDTDVGTCTACKKTTCIICKGFSHTGDCPDDSALQQLVDTANMHQWQRCYQFADVVLISATSAVRGGRPVAATSGKSGACTIERLRSSIVTTQIRDDVYFSPNVFLTTSLTSVAFRRLQARVLLQGQPHFEGVHMKRLVERLQSGNRISQIIQNGRRTGQITTYLCPLPARLRFRRHCRPFKLLIQKLRDSQ</sequence>
<evidence type="ECO:0000313" key="7">
    <source>
        <dbReference type="Proteomes" id="UP001274830"/>
    </source>
</evidence>
<name>A0AAE0TQ93_9PEZI</name>
<evidence type="ECO:0000256" key="4">
    <source>
        <dbReference type="ARBA" id="ARBA00022833"/>
    </source>
</evidence>
<dbReference type="PANTHER" id="PTHR11685">
    <property type="entry name" value="RBR FAMILY RING FINGER AND IBR DOMAIN-CONTAINING"/>
    <property type="match status" value="1"/>
</dbReference>
<dbReference type="Proteomes" id="UP001274830">
    <property type="component" value="Unassembled WGS sequence"/>
</dbReference>